<keyword evidence="11" id="KW-0406">Ion transport</keyword>
<feature type="coiled-coil region" evidence="15">
    <location>
        <begin position="1821"/>
        <end position="1855"/>
    </location>
</feature>
<evidence type="ECO:0000256" key="8">
    <source>
        <dbReference type="ARBA" id="ARBA00022837"/>
    </source>
</evidence>
<dbReference type="Gene3D" id="1.20.120.350">
    <property type="entry name" value="Voltage-gated potassium channels. Chain C"/>
    <property type="match status" value="4"/>
</dbReference>
<dbReference type="RefSeq" id="XP_052753578.1">
    <property type="nucleotide sequence ID" value="XM_052897618.1"/>
</dbReference>
<accession>A0ABM3MQZ9</accession>
<comment type="function">
    <text evidence="14">Voltage-sensitive calcium channels (VSCC) mediate the entry of calcium ions into excitable cells and are also involved in a variety of calcium-dependent processes, including muscle contraction, hormone or neurotransmitter release, gene expression, cell motility, cell division and cell death.</text>
</comment>
<keyword evidence="13" id="KW-0407">Ion channel</keyword>
<dbReference type="Gene3D" id="6.10.250.2500">
    <property type="match status" value="1"/>
</dbReference>
<feature type="transmembrane region" description="Helical" evidence="17">
    <location>
        <begin position="1338"/>
        <end position="1361"/>
    </location>
</feature>
<evidence type="ECO:0000256" key="3">
    <source>
        <dbReference type="ARBA" id="ARBA00022568"/>
    </source>
</evidence>
<evidence type="ECO:0000256" key="16">
    <source>
        <dbReference type="SAM" id="MobiDB-lite"/>
    </source>
</evidence>
<feature type="transmembrane region" description="Helical" evidence="17">
    <location>
        <begin position="506"/>
        <end position="524"/>
    </location>
</feature>
<evidence type="ECO:0000256" key="5">
    <source>
        <dbReference type="ARBA" id="ARBA00022692"/>
    </source>
</evidence>
<dbReference type="GeneID" id="113521059"/>
<evidence type="ECO:0000256" key="6">
    <source>
        <dbReference type="ARBA" id="ARBA00022723"/>
    </source>
</evidence>
<keyword evidence="3 14" id="KW-0109">Calcium transport</keyword>
<feature type="domain" description="Voltage-dependent calcium channel alpha-1 subunit IQ" evidence="18">
    <location>
        <begin position="1591"/>
        <end position="1625"/>
    </location>
</feature>
<keyword evidence="9 14" id="KW-0851">Voltage-gated channel</keyword>
<dbReference type="SUPFAM" id="SSF81324">
    <property type="entry name" value="Voltage-gated potassium channels"/>
    <property type="match status" value="4"/>
</dbReference>
<keyword evidence="7" id="KW-0677">Repeat</keyword>
<evidence type="ECO:0000256" key="9">
    <source>
        <dbReference type="ARBA" id="ARBA00022882"/>
    </source>
</evidence>
<evidence type="ECO:0000256" key="17">
    <source>
        <dbReference type="SAM" id="Phobius"/>
    </source>
</evidence>
<dbReference type="InterPro" id="IPR050599">
    <property type="entry name" value="VDCC_alpha-1_subunit"/>
</dbReference>
<keyword evidence="8 14" id="KW-0106">Calcium</keyword>
<keyword evidence="19" id="KW-1185">Reference proteome</keyword>
<evidence type="ECO:0000313" key="20">
    <source>
        <dbReference type="RefSeq" id="XP_052753578.1"/>
    </source>
</evidence>
<feature type="transmembrane region" description="Helical" evidence="17">
    <location>
        <begin position="168"/>
        <end position="188"/>
    </location>
</feature>
<evidence type="ECO:0000313" key="19">
    <source>
        <dbReference type="Proteomes" id="UP001652740"/>
    </source>
</evidence>
<dbReference type="InterPro" id="IPR002077">
    <property type="entry name" value="VDCCAlpha1"/>
</dbReference>
<keyword evidence="4 14" id="KW-0107">Calcium channel</keyword>
<feature type="transmembrane region" description="Helical" evidence="17">
    <location>
        <begin position="605"/>
        <end position="624"/>
    </location>
</feature>
<keyword evidence="15" id="KW-0175">Coiled coil</keyword>
<comment type="similarity">
    <text evidence="14">Belongs to the calcium channel alpha-1 subunit (TC 1.A.1.11) family.</text>
</comment>
<feature type="transmembrane region" description="Helical" evidence="17">
    <location>
        <begin position="918"/>
        <end position="939"/>
    </location>
</feature>
<evidence type="ECO:0000256" key="4">
    <source>
        <dbReference type="ARBA" id="ARBA00022673"/>
    </source>
</evidence>
<protein>
    <recommendedName>
        <fullName evidence="14">Voltage-dependent L-type calcium channel subunit alpha</fullName>
    </recommendedName>
</protein>
<feature type="transmembrane region" description="Helical" evidence="17">
    <location>
        <begin position="1435"/>
        <end position="1456"/>
    </location>
</feature>
<evidence type="ECO:0000256" key="13">
    <source>
        <dbReference type="ARBA" id="ARBA00023303"/>
    </source>
</evidence>
<organism evidence="19 20">
    <name type="scientific">Galleria mellonella</name>
    <name type="common">Greater wax moth</name>
    <dbReference type="NCBI Taxonomy" id="7137"/>
    <lineage>
        <taxon>Eukaryota</taxon>
        <taxon>Metazoa</taxon>
        <taxon>Ecdysozoa</taxon>
        <taxon>Arthropoda</taxon>
        <taxon>Hexapoda</taxon>
        <taxon>Insecta</taxon>
        <taxon>Pterygota</taxon>
        <taxon>Neoptera</taxon>
        <taxon>Endopterygota</taxon>
        <taxon>Lepidoptera</taxon>
        <taxon>Glossata</taxon>
        <taxon>Ditrysia</taxon>
        <taxon>Pyraloidea</taxon>
        <taxon>Pyralidae</taxon>
        <taxon>Galleriinae</taxon>
        <taxon>Galleria</taxon>
    </lineage>
</organism>
<evidence type="ECO:0000256" key="11">
    <source>
        <dbReference type="ARBA" id="ARBA00023065"/>
    </source>
</evidence>
<reference evidence="20" key="1">
    <citation type="submission" date="2025-08" db="UniProtKB">
        <authorList>
            <consortium name="RefSeq"/>
        </authorList>
    </citation>
    <scope>IDENTIFICATION</scope>
    <source>
        <tissue evidence="20">Whole larvae</tissue>
    </source>
</reference>
<comment type="subcellular location">
    <subcellularLocation>
        <location evidence="1 14">Membrane</location>
        <topology evidence="1 14">Multi-pass membrane protein</topology>
    </subcellularLocation>
</comment>
<dbReference type="InterPro" id="IPR031649">
    <property type="entry name" value="GPHH_dom"/>
</dbReference>
<dbReference type="PRINTS" id="PR00167">
    <property type="entry name" value="CACHANNEL"/>
</dbReference>
<dbReference type="Proteomes" id="UP001652740">
    <property type="component" value="Unplaced"/>
</dbReference>
<feature type="transmembrane region" description="Helical" evidence="17">
    <location>
        <begin position="97"/>
        <end position="116"/>
    </location>
</feature>
<feature type="compositionally biased region" description="Acidic residues" evidence="16">
    <location>
        <begin position="775"/>
        <end position="787"/>
    </location>
</feature>
<feature type="region of interest" description="Disordered" evidence="16">
    <location>
        <begin position="1"/>
        <end position="26"/>
    </location>
</feature>
<feature type="compositionally biased region" description="Low complexity" evidence="16">
    <location>
        <begin position="11"/>
        <end position="26"/>
    </location>
</feature>
<dbReference type="Pfam" id="PF16905">
    <property type="entry name" value="GPHH"/>
    <property type="match status" value="1"/>
</dbReference>
<feature type="region of interest" description="Disordered" evidence="16">
    <location>
        <begin position="1772"/>
        <end position="1791"/>
    </location>
</feature>
<feature type="region of interest" description="Disordered" evidence="16">
    <location>
        <begin position="46"/>
        <end position="71"/>
    </location>
</feature>
<dbReference type="SMART" id="SM01062">
    <property type="entry name" value="Ca_chan_IQ"/>
    <property type="match status" value="1"/>
</dbReference>
<keyword evidence="6" id="KW-0479">Metal-binding</keyword>
<evidence type="ECO:0000256" key="10">
    <source>
        <dbReference type="ARBA" id="ARBA00022989"/>
    </source>
</evidence>
<keyword evidence="5 17" id="KW-0812">Transmembrane</keyword>
<feature type="compositionally biased region" description="Basic and acidic residues" evidence="16">
    <location>
        <begin position="720"/>
        <end position="729"/>
    </location>
</feature>
<dbReference type="InterPro" id="IPR005821">
    <property type="entry name" value="Ion_trans_dom"/>
</dbReference>
<evidence type="ECO:0000256" key="1">
    <source>
        <dbReference type="ARBA" id="ARBA00004141"/>
    </source>
</evidence>
<feature type="transmembrane region" description="Helical" evidence="17">
    <location>
        <begin position="476"/>
        <end position="494"/>
    </location>
</feature>
<evidence type="ECO:0000259" key="18">
    <source>
        <dbReference type="SMART" id="SM01062"/>
    </source>
</evidence>
<sequence>MNMQESGGEEPATTAPPAATTPTGAATTAVTATALVTGTAAATIDGTGPLIPVPPAPRKPPRRGPKVQQERPKRALFCLTLKNPLRKLCIDIVEWKPFEWMILTTIFANCIALAVYTPYPASDSNYTNSVLEKIEYVFLVIFTGECVMKIIAYGFIMHAGSYLRNGWNLLDFTIVVIGMVSTVLSSIFKDAFDVKALRAFRVLRPLRLVSGVPSLQIVLNSILKAMVPLLHIALLVIFVIIIYAIIGLELFSGKMHKSCYNKFTNEIMDSPHPCDLDNGFNCSSIGEEMECREGWIGPNFGITNFDNFGLSMLTVFQCITLEGWTDVMYNIQDAMGNSWEWIYFVSMVILGAFFVMNLILGVLSGEFSKEREKAKNRGDFQKLREKQQLEEDLKGYLDWITQAEYLEPLADQHDAVDQKRDYGIGPTPNEHDSTDHLGIENNEQQKISIGKLWKKDFDKVNRRMKRACRRAVKSQTFYWLIIVLVFLNTVVLASEHYQQPTWLDHFQEYGNAFFVALFTLEMLVKMYSLGLQGYFVSLFNRFDCFVVVGSISEMVLTKTEVMPPLGISVLRCVRLLRVFKVTKYWRSLSNLVASLLNSIQSIASLLLLLFLFIMIFALLGMQVFGGKFNYDPVEEKDRHNFDCFWQALLTVFQILTGEDWNAVMYEGIKAYGGVGSFGILACIYFIILFICGNYILLNVFLAIAVDNLADAESLTNIEKEEGAAEEKDGGSIIATEGGHVDTDDEYIHDDDAYTTDNSEREYEETGSEGEQHEEIEGEGEEGEGTEEDGGRERVEEEQEREENHEMMEGHQRNHIVNTELDEEPRLKRKPTTSSARPRRLSEVDIHDTKKPIPDASSFFIFSKTNRFRVFCYKLSASSPFGNIILVCIMLSSAMLAAEDPLDAAQKGFRNWLLSQFDVFFTGIFTLELFLKLVTYGLILHQGAFLRSAFNVLDMLVVCVSLISMSFKSGSISVVKILRVFRVLRPLRAINRAKGLKYVVKCVIVAIKTIGNIMLVTYLLQFMFAVVGVQLFKGKFFSCNDISKMTKEECQGTYLVFENRNYVVKDREWKRYDFHFDNVMKGMLTLFTVSTFEGWPGLLYVSIDSNAEDRGPITNFRPIVAAYYIIYIIIIAFFMVNIFVGFVIVTFQNEGEQEYKNCELDKNQRNCIEFALKAKPIRRYIPKHRIQYKVWWFVTSQPFEYAIFVLIMINTITLAMKYHNQPAEYSKALDMLNMIFTAIFALEFIFKLAAFRFKNYFGDAWNTFDFIIVLGSIIDIVVSQVNELKNQGSGMPRAHVVKESSIPSINFFRLFRVMRLVKLLSRGEGIRTLLWTFIKSFQALPYVALLILMLFFIYAVVGMQVFGKIAIDDDTHITRNNHFQTFPQAILVLFRSATGEAWQDIMMGVSPEPDVKCDRNYDEEGEEAGGSCGSVLAFPYFISFYVLCSFLIINLFVAVIMDNFDYLTRDWSILGPHHLDEFIRLWSEYDPDAKGRIKHLDVVTLLRKISPPLGFGKLCPHRVACKRLVSMNMPLNSDGTVLFNATLFAVVRTSLKIKTEGNIDDCNTELRAVIKKIWKRTSPKLLDQVVPPPGDPNEITVGKFYATFLIQDYFRRFKKRKEQEMRQNDEQTHQMTLQAGLRTLHEAGPELKRAISGNLDDISTECDVPMHRRNHSLFGGVWSSIRRHGPNRHFNKHRKHGDAPGDGVGNHLSSMMQREYGVGPIPLAPNLANGQPKEQIPLRPLIFNGESEKIYQVLEKTTNDLKNAIYEGGDSSTRSVVSLPGSPRGNSSSLPVVGSAESLVTRVLAEQGLGAYCDPEFVKNTSREMQEALEMTQEQMDRAAHQLMVQEKNIKQAQNQQTQVGEIVVGRQYHPFHQPATMPPPPYKRL</sequence>
<dbReference type="PANTHER" id="PTHR45628">
    <property type="entry name" value="VOLTAGE-DEPENDENT CALCIUM CHANNEL TYPE A SUBUNIT ALPHA-1"/>
    <property type="match status" value="1"/>
</dbReference>
<evidence type="ECO:0000256" key="12">
    <source>
        <dbReference type="ARBA" id="ARBA00023136"/>
    </source>
</evidence>
<dbReference type="InterPro" id="IPR014873">
    <property type="entry name" value="VDCC_a1su_IQ"/>
</dbReference>
<evidence type="ECO:0000256" key="15">
    <source>
        <dbReference type="SAM" id="Coils"/>
    </source>
</evidence>
<evidence type="ECO:0000256" key="14">
    <source>
        <dbReference type="RuleBase" id="RU003808"/>
    </source>
</evidence>
<keyword evidence="12 17" id="KW-0472">Membrane</keyword>
<dbReference type="InterPro" id="IPR027359">
    <property type="entry name" value="Volt_channel_dom_sf"/>
</dbReference>
<dbReference type="Pfam" id="PF08763">
    <property type="entry name" value="Ca_chan_IQ"/>
    <property type="match status" value="1"/>
</dbReference>
<feature type="transmembrane region" description="Helical" evidence="17">
    <location>
        <begin position="1230"/>
        <end position="1250"/>
    </location>
</feature>
<feature type="transmembrane region" description="Helical" evidence="17">
    <location>
        <begin position="1123"/>
        <end position="1146"/>
    </location>
</feature>
<gene>
    <name evidence="20" type="primary">LOC113521059</name>
</gene>
<feature type="transmembrane region" description="Helical" evidence="17">
    <location>
        <begin position="341"/>
        <end position="363"/>
    </location>
</feature>
<proteinExistence type="inferred from homology"/>
<dbReference type="PANTHER" id="PTHR45628:SF1">
    <property type="entry name" value="VOLTAGE-DEPENDENT CALCIUM CHANNEL TYPE D SUBUNIT ALPHA-1"/>
    <property type="match status" value="1"/>
</dbReference>
<feature type="transmembrane region" description="Helical" evidence="17">
    <location>
        <begin position="677"/>
        <end position="705"/>
    </location>
</feature>
<feature type="transmembrane region" description="Helical" evidence="17">
    <location>
        <begin position="136"/>
        <end position="156"/>
    </location>
</feature>
<dbReference type="Gene3D" id="1.10.287.70">
    <property type="match status" value="4"/>
</dbReference>
<dbReference type="Pfam" id="PF00520">
    <property type="entry name" value="Ion_trans"/>
    <property type="match status" value="4"/>
</dbReference>
<feature type="transmembrane region" description="Helical" evidence="17">
    <location>
        <begin position="880"/>
        <end position="897"/>
    </location>
</feature>
<feature type="compositionally biased region" description="Basic and acidic residues" evidence="16">
    <location>
        <begin position="801"/>
        <end position="811"/>
    </location>
</feature>
<dbReference type="Gene3D" id="6.10.250.2180">
    <property type="match status" value="1"/>
</dbReference>
<feature type="region of interest" description="Disordered" evidence="16">
    <location>
        <begin position="720"/>
        <end position="840"/>
    </location>
</feature>
<keyword evidence="10 17" id="KW-1133">Transmembrane helix</keyword>
<keyword evidence="2" id="KW-0813">Transport</keyword>
<evidence type="ECO:0000256" key="7">
    <source>
        <dbReference type="ARBA" id="ARBA00022737"/>
    </source>
</evidence>
<name>A0ABM3MQZ9_GALME</name>
<evidence type="ECO:0000256" key="2">
    <source>
        <dbReference type="ARBA" id="ARBA00022448"/>
    </source>
</evidence>
<dbReference type="InterPro" id="IPR005446">
    <property type="entry name" value="VDCC_L_a1su"/>
</dbReference>
<feature type="transmembrane region" description="Helical" evidence="17">
    <location>
        <begin position="1200"/>
        <end position="1218"/>
    </location>
</feature>
<feature type="transmembrane region" description="Helical" evidence="17">
    <location>
        <begin position="229"/>
        <end position="251"/>
    </location>
</feature>
<dbReference type="PRINTS" id="PR01630">
    <property type="entry name" value="LVDCCALPHA1"/>
</dbReference>